<accession>A0AAV4RKU3</accession>
<dbReference type="AlphaFoldDB" id="A0AAV4RKU3"/>
<evidence type="ECO:0000313" key="2">
    <source>
        <dbReference type="Proteomes" id="UP001054837"/>
    </source>
</evidence>
<dbReference type="EMBL" id="BPLQ01006193">
    <property type="protein sequence ID" value="GIY20643.1"/>
    <property type="molecule type" value="Genomic_DNA"/>
</dbReference>
<keyword evidence="2" id="KW-1185">Reference proteome</keyword>
<comment type="caution">
    <text evidence="1">The sequence shown here is derived from an EMBL/GenBank/DDBJ whole genome shotgun (WGS) entry which is preliminary data.</text>
</comment>
<organism evidence="1 2">
    <name type="scientific">Caerostris darwini</name>
    <dbReference type="NCBI Taxonomy" id="1538125"/>
    <lineage>
        <taxon>Eukaryota</taxon>
        <taxon>Metazoa</taxon>
        <taxon>Ecdysozoa</taxon>
        <taxon>Arthropoda</taxon>
        <taxon>Chelicerata</taxon>
        <taxon>Arachnida</taxon>
        <taxon>Araneae</taxon>
        <taxon>Araneomorphae</taxon>
        <taxon>Entelegynae</taxon>
        <taxon>Araneoidea</taxon>
        <taxon>Araneidae</taxon>
        <taxon>Caerostris</taxon>
    </lineage>
</organism>
<sequence>MIVLKREAMAATAVLSRGYLKTAVKWCRRVTQRKSFEERISKNDGGSARLIRSPGVYKQWYECNELREY</sequence>
<dbReference type="Proteomes" id="UP001054837">
    <property type="component" value="Unassembled WGS sequence"/>
</dbReference>
<protein>
    <submittedName>
        <fullName evidence="1">Uncharacterized protein</fullName>
    </submittedName>
</protein>
<evidence type="ECO:0000313" key="1">
    <source>
        <dbReference type="EMBL" id="GIY20643.1"/>
    </source>
</evidence>
<gene>
    <name evidence="1" type="ORF">CDAR_555141</name>
</gene>
<name>A0AAV4RKU3_9ARAC</name>
<proteinExistence type="predicted"/>
<reference evidence="1 2" key="1">
    <citation type="submission" date="2021-06" db="EMBL/GenBank/DDBJ databases">
        <title>Caerostris darwini draft genome.</title>
        <authorList>
            <person name="Kono N."/>
            <person name="Arakawa K."/>
        </authorList>
    </citation>
    <scope>NUCLEOTIDE SEQUENCE [LARGE SCALE GENOMIC DNA]</scope>
</reference>